<keyword evidence="3" id="KW-1185">Reference proteome</keyword>
<dbReference type="Pfam" id="PF00078">
    <property type="entry name" value="RVT_1"/>
    <property type="match status" value="1"/>
</dbReference>
<evidence type="ECO:0000259" key="1">
    <source>
        <dbReference type="Pfam" id="PF00078"/>
    </source>
</evidence>
<feature type="domain" description="Reverse transcriptase" evidence="1">
    <location>
        <begin position="86"/>
        <end position="193"/>
    </location>
</feature>
<dbReference type="SUPFAM" id="SSF56672">
    <property type="entry name" value="DNA/RNA polymerases"/>
    <property type="match status" value="1"/>
</dbReference>
<dbReference type="PANTHER" id="PTHR19446">
    <property type="entry name" value="REVERSE TRANSCRIPTASES"/>
    <property type="match status" value="1"/>
</dbReference>
<dbReference type="InterPro" id="IPR000477">
    <property type="entry name" value="RT_dom"/>
</dbReference>
<comment type="caution">
    <text evidence="2">The sequence shown here is derived from an EMBL/GenBank/DDBJ whole genome shotgun (WGS) entry which is preliminary data.</text>
</comment>
<reference evidence="2" key="1">
    <citation type="submission" date="2022-11" db="EMBL/GenBank/DDBJ databases">
        <authorList>
            <person name="Morgan W.R."/>
            <person name="Tartar A."/>
        </authorList>
    </citation>
    <scope>NUCLEOTIDE SEQUENCE</scope>
    <source>
        <strain evidence="2">ARSEF 373</strain>
    </source>
</reference>
<dbReference type="CDD" id="cd01650">
    <property type="entry name" value="RT_nLTR_like"/>
    <property type="match status" value="1"/>
</dbReference>
<dbReference type="InterPro" id="IPR043502">
    <property type="entry name" value="DNA/RNA_pol_sf"/>
</dbReference>
<organism evidence="2 3">
    <name type="scientific">Lagenidium giganteum</name>
    <dbReference type="NCBI Taxonomy" id="4803"/>
    <lineage>
        <taxon>Eukaryota</taxon>
        <taxon>Sar</taxon>
        <taxon>Stramenopiles</taxon>
        <taxon>Oomycota</taxon>
        <taxon>Peronosporomycetes</taxon>
        <taxon>Pythiales</taxon>
        <taxon>Pythiaceae</taxon>
    </lineage>
</organism>
<gene>
    <name evidence="2" type="ORF">N0F65_008701</name>
</gene>
<sequence length="317" mass="36087">MGDVERSTSPPPPPDPACQRQLLASIQKRLSTLEQEVLNAPVTSEDLASAIKHMRANSAPGLDGLTAGFYQTAPARKSAVGLLFKKGSRADPGNYRPISLMQVDVKALSKALTFRLQAFLPQFIHADQKAFVKGRSLHHHVRFLSDMQELITARDDTAYAVFLDFEKAYDRVDWDYMFQVLDKVGCGGAFLDWVQEDLPPAKRLLYQLSVPLWFNCDHLLHYQPVCRNDAGAGMRARNFALVEEPQRTYRRKCAEGFGLRRLWDFLDPSGDWPTEQDFVNTEYNFMCTELQTPDGKTHTVLPGTQLQWRYRMRCTLL</sequence>
<dbReference type="AlphaFoldDB" id="A0AAV2YKW1"/>
<proteinExistence type="predicted"/>
<evidence type="ECO:0000313" key="2">
    <source>
        <dbReference type="EMBL" id="DAZ93972.1"/>
    </source>
</evidence>
<accession>A0AAV2YKW1</accession>
<reference evidence="2" key="2">
    <citation type="journal article" date="2023" name="Microbiol Resour">
        <title>Decontamination and Annotation of the Draft Genome Sequence of the Oomycete Lagenidium giganteum ARSEF 373.</title>
        <authorList>
            <person name="Morgan W.R."/>
            <person name="Tartar A."/>
        </authorList>
    </citation>
    <scope>NUCLEOTIDE SEQUENCE</scope>
    <source>
        <strain evidence="2">ARSEF 373</strain>
    </source>
</reference>
<protein>
    <recommendedName>
        <fullName evidence="1">Reverse transcriptase domain-containing protein</fullName>
    </recommendedName>
</protein>
<name>A0AAV2YKW1_9STRA</name>
<dbReference type="EMBL" id="DAKRPA010000278">
    <property type="protein sequence ID" value="DAZ93972.1"/>
    <property type="molecule type" value="Genomic_DNA"/>
</dbReference>
<dbReference type="Proteomes" id="UP001146120">
    <property type="component" value="Unassembled WGS sequence"/>
</dbReference>
<evidence type="ECO:0000313" key="3">
    <source>
        <dbReference type="Proteomes" id="UP001146120"/>
    </source>
</evidence>